<feature type="compositionally biased region" description="Basic and acidic residues" evidence="2">
    <location>
        <begin position="211"/>
        <end position="220"/>
    </location>
</feature>
<feature type="region of interest" description="Disordered" evidence="2">
    <location>
        <begin position="1"/>
        <end position="61"/>
    </location>
</feature>
<feature type="compositionally biased region" description="Basic and acidic residues" evidence="2">
    <location>
        <begin position="375"/>
        <end position="385"/>
    </location>
</feature>
<keyword evidence="4" id="KW-1185">Reference proteome</keyword>
<feature type="compositionally biased region" description="Basic residues" evidence="2">
    <location>
        <begin position="31"/>
        <end position="44"/>
    </location>
</feature>
<feature type="compositionally biased region" description="Basic residues" evidence="2">
    <location>
        <begin position="112"/>
        <end position="122"/>
    </location>
</feature>
<feature type="compositionally biased region" description="Polar residues" evidence="2">
    <location>
        <begin position="1"/>
        <end position="12"/>
    </location>
</feature>
<evidence type="ECO:0000256" key="2">
    <source>
        <dbReference type="SAM" id="MobiDB-lite"/>
    </source>
</evidence>
<dbReference type="Proteomes" id="UP001415857">
    <property type="component" value="Unassembled WGS sequence"/>
</dbReference>
<feature type="compositionally biased region" description="Basic and acidic residues" evidence="2">
    <location>
        <begin position="89"/>
        <end position="98"/>
    </location>
</feature>
<accession>A0AAP0RJN4</accession>
<feature type="coiled-coil region" evidence="1">
    <location>
        <begin position="318"/>
        <end position="345"/>
    </location>
</feature>
<gene>
    <name evidence="3" type="ORF">L1049_028429</name>
</gene>
<feature type="region of interest" description="Disordered" evidence="2">
    <location>
        <begin position="360"/>
        <end position="385"/>
    </location>
</feature>
<feature type="compositionally biased region" description="Polar residues" evidence="2">
    <location>
        <begin position="500"/>
        <end position="513"/>
    </location>
</feature>
<dbReference type="PANTHER" id="PTHR34466:SF1">
    <property type="entry name" value="OS06G0609800 PROTEIN"/>
    <property type="match status" value="1"/>
</dbReference>
<dbReference type="EMBL" id="JBBPBK010000009">
    <property type="protein sequence ID" value="KAK9278850.1"/>
    <property type="molecule type" value="Genomic_DNA"/>
</dbReference>
<organism evidence="3 4">
    <name type="scientific">Liquidambar formosana</name>
    <name type="common">Formosan gum</name>
    <dbReference type="NCBI Taxonomy" id="63359"/>
    <lineage>
        <taxon>Eukaryota</taxon>
        <taxon>Viridiplantae</taxon>
        <taxon>Streptophyta</taxon>
        <taxon>Embryophyta</taxon>
        <taxon>Tracheophyta</taxon>
        <taxon>Spermatophyta</taxon>
        <taxon>Magnoliopsida</taxon>
        <taxon>eudicotyledons</taxon>
        <taxon>Gunneridae</taxon>
        <taxon>Pentapetalae</taxon>
        <taxon>Saxifragales</taxon>
        <taxon>Altingiaceae</taxon>
        <taxon>Liquidambar</taxon>
    </lineage>
</organism>
<evidence type="ECO:0000313" key="4">
    <source>
        <dbReference type="Proteomes" id="UP001415857"/>
    </source>
</evidence>
<feature type="region of interest" description="Disordered" evidence="2">
    <location>
        <begin position="405"/>
        <end position="428"/>
    </location>
</feature>
<evidence type="ECO:0000313" key="3">
    <source>
        <dbReference type="EMBL" id="KAK9278850.1"/>
    </source>
</evidence>
<reference evidence="3 4" key="1">
    <citation type="journal article" date="2024" name="Plant J.">
        <title>Genome sequences and population genomics reveal climatic adaptation and genomic divergence between two closely related sweetgum species.</title>
        <authorList>
            <person name="Xu W.Q."/>
            <person name="Ren C.Q."/>
            <person name="Zhang X.Y."/>
            <person name="Comes H.P."/>
            <person name="Liu X.H."/>
            <person name="Li Y.G."/>
            <person name="Kettle C.J."/>
            <person name="Jalonen R."/>
            <person name="Gaisberger H."/>
            <person name="Ma Y.Z."/>
            <person name="Qiu Y.X."/>
        </authorList>
    </citation>
    <scope>NUCLEOTIDE SEQUENCE [LARGE SCALE GENOMIC DNA]</scope>
    <source>
        <strain evidence="3">Hangzhou</strain>
    </source>
</reference>
<dbReference type="AlphaFoldDB" id="A0AAP0RJN4"/>
<proteinExistence type="predicted"/>
<feature type="compositionally biased region" description="Low complexity" evidence="2">
    <location>
        <begin position="45"/>
        <end position="58"/>
    </location>
</feature>
<dbReference type="PANTHER" id="PTHR34466">
    <property type="entry name" value="OS11G0129800 PROTEIN"/>
    <property type="match status" value="1"/>
</dbReference>
<comment type="caution">
    <text evidence="3">The sequence shown here is derived from an EMBL/GenBank/DDBJ whole genome shotgun (WGS) entry which is preliminary data.</text>
</comment>
<sequence>MATSAFKSTTKRTPIGVAPNAYDSSSSNRTGAHRRSRSLSRFSHRLPAAADSDEAPAPRGRFVNTVRGSGFPEISLDDLAIELFESGDRGRQVDRRSSDVNASTVAAEASQRRGRSVSRHGGRVGNGKGSACNSSGGGKVVSDSNSRRRRSVSVVRYPISDSESDIDHSQNSSNRASLKAFNNGNSKVSSLQKPTASNHRRVLGRSLSQKDLLKSHDDHSSQSSALTDDEARDAHSSKNGIERTIRAVYAQKKAEHPIGDDVNSGLYEAMRKELRHAVEEIRTEVEQALVKTKTSVLAGGDCMQSNNSDVLQAVSTIRRNYSTKLEQSAKRKQDLLAEIVLEEQRGKELAKIVRELLPDPKNTTAVEKPSRARKRSNDKGRMSKQLTEEAEKYFEDFISNVEDTDISSLDGERSDSSSTLGGSTKPRNRVINYGETETFQTPTRCNSRPVEKLEMDGVVLPWLQWETSNDASPLSCKNKMETPVTSKTILWDAAQDVTTQQERSNYSASSRGSWSPGVVDGPSMNVGEDSGSKYGGYGCYQSQSFLGGPGGLRFDMDEYLKLKSNEDHLFERWSQQQRINTGGLLLCNGTFL</sequence>
<evidence type="ECO:0000256" key="1">
    <source>
        <dbReference type="SAM" id="Coils"/>
    </source>
</evidence>
<name>A0AAP0RJN4_LIQFO</name>
<keyword evidence="1" id="KW-0175">Coiled coil</keyword>
<protein>
    <submittedName>
        <fullName evidence="3">Uncharacterized protein</fullName>
    </submittedName>
</protein>
<feature type="compositionally biased region" description="Polar residues" evidence="2">
    <location>
        <begin position="169"/>
        <end position="197"/>
    </location>
</feature>
<feature type="region of interest" description="Disordered" evidence="2">
    <location>
        <begin position="500"/>
        <end position="527"/>
    </location>
</feature>
<feature type="region of interest" description="Disordered" evidence="2">
    <location>
        <begin position="89"/>
        <end position="239"/>
    </location>
</feature>